<proteinExistence type="predicted"/>
<gene>
    <name evidence="2" type="ORF">HCU73_14970</name>
</gene>
<sequence length="267" mass="28107">MGDNAEFEKLSTLEARLADALDRIAVGVGEAVARAPIEDPGMTSGAFEDAQIRAEAAEARAAALEARVAELEAAGGVGAVRDLSEIEAERDAALQRVQALEAARQADRDEAERTLGARDARIAALEAGLSEAQAAPADSAEADRLRGVVGELEARVARLRAERAEAIAERDEARDIAEELQAASGMDPEERAMALRAEIKELRVINARLTKNLARLRGEKASDPTVLNKALVVELDALRAARASEAAELERILADLGQPGAGEGGHA</sequence>
<reference evidence="2 3" key="1">
    <citation type="submission" date="2020-04" db="EMBL/GenBank/DDBJ databases">
        <authorList>
            <person name="Yoon J."/>
        </authorList>
    </citation>
    <scope>NUCLEOTIDE SEQUENCE [LARGE SCALE GENOMIC DNA]</scope>
    <source>
        <strain evidence="2 3">KMU-115</strain>
    </source>
</reference>
<comment type="caution">
    <text evidence="2">The sequence shown here is derived from an EMBL/GenBank/DDBJ whole genome shotgun (WGS) entry which is preliminary data.</text>
</comment>
<dbReference type="AlphaFoldDB" id="A0A7X6H2Y0"/>
<name>A0A7X6H2Y0_9RHOB</name>
<dbReference type="EMBL" id="JAAZQQ010000005">
    <property type="protein sequence ID" value="NKX45896.1"/>
    <property type="molecule type" value="Genomic_DNA"/>
</dbReference>
<keyword evidence="1" id="KW-0175">Coiled coil</keyword>
<accession>A0A7X6H2Y0</accession>
<protein>
    <recommendedName>
        <fullName evidence="4">Colicin transporter</fullName>
    </recommendedName>
</protein>
<evidence type="ECO:0000313" key="3">
    <source>
        <dbReference type="Proteomes" id="UP000526408"/>
    </source>
</evidence>
<keyword evidence="3" id="KW-1185">Reference proteome</keyword>
<evidence type="ECO:0000256" key="1">
    <source>
        <dbReference type="SAM" id="Coils"/>
    </source>
</evidence>
<organism evidence="2 3">
    <name type="scientific">Roseicyclus persicicus</name>
    <dbReference type="NCBI Taxonomy" id="2650661"/>
    <lineage>
        <taxon>Bacteria</taxon>
        <taxon>Pseudomonadati</taxon>
        <taxon>Pseudomonadota</taxon>
        <taxon>Alphaproteobacteria</taxon>
        <taxon>Rhodobacterales</taxon>
        <taxon>Roseobacteraceae</taxon>
        <taxon>Roseicyclus</taxon>
    </lineage>
</organism>
<evidence type="ECO:0000313" key="2">
    <source>
        <dbReference type="EMBL" id="NKX45896.1"/>
    </source>
</evidence>
<feature type="coiled-coil region" evidence="1">
    <location>
        <begin position="47"/>
        <end position="110"/>
    </location>
</feature>
<dbReference type="RefSeq" id="WP_168624272.1">
    <property type="nucleotide sequence ID" value="NZ_JAAZQQ010000005.1"/>
</dbReference>
<feature type="coiled-coil region" evidence="1">
    <location>
        <begin position="142"/>
        <end position="219"/>
    </location>
</feature>
<evidence type="ECO:0008006" key="4">
    <source>
        <dbReference type="Google" id="ProtNLM"/>
    </source>
</evidence>
<dbReference type="Proteomes" id="UP000526408">
    <property type="component" value="Unassembled WGS sequence"/>
</dbReference>